<dbReference type="Proteomes" id="UP001295684">
    <property type="component" value="Unassembled WGS sequence"/>
</dbReference>
<protein>
    <submittedName>
        <fullName evidence="1">Uncharacterized protein</fullName>
    </submittedName>
</protein>
<dbReference type="EMBL" id="CAMPGE010016501">
    <property type="protein sequence ID" value="CAI2375053.1"/>
    <property type="molecule type" value="Genomic_DNA"/>
</dbReference>
<proteinExistence type="predicted"/>
<evidence type="ECO:0000313" key="1">
    <source>
        <dbReference type="EMBL" id="CAI2375053.1"/>
    </source>
</evidence>
<sequence length="221" mass="25624">MDFNKIREKYQSNTLKSRQKQLCLRSARRSMDPLSQTPHLKIGKRSKESLLPTLRFRRRSKRTINHPSDLMIVSSSMKIIDNSINTKNYSTSRSGMVDCQVQTCPEEEIEPAKVSIELNKRFSNVKIKNLIAHRRNYNRSTKLKLKAAHYPFKNQCISELLNRMRRRMNKSGTGLVKKITLKDPKIASFGTRNDSVSSRNINKINLSINLFQKLKSRRASS</sequence>
<gene>
    <name evidence="1" type="ORF">ECRASSUSDP1_LOCUS16413</name>
</gene>
<comment type="caution">
    <text evidence="1">The sequence shown here is derived from an EMBL/GenBank/DDBJ whole genome shotgun (WGS) entry which is preliminary data.</text>
</comment>
<accession>A0AAD2D034</accession>
<dbReference type="AlphaFoldDB" id="A0AAD2D034"/>
<reference evidence="1" key="1">
    <citation type="submission" date="2023-07" db="EMBL/GenBank/DDBJ databases">
        <authorList>
            <consortium name="AG Swart"/>
            <person name="Singh M."/>
            <person name="Singh A."/>
            <person name="Seah K."/>
            <person name="Emmerich C."/>
        </authorList>
    </citation>
    <scope>NUCLEOTIDE SEQUENCE</scope>
    <source>
        <strain evidence="1">DP1</strain>
    </source>
</reference>
<keyword evidence="2" id="KW-1185">Reference proteome</keyword>
<evidence type="ECO:0000313" key="2">
    <source>
        <dbReference type="Proteomes" id="UP001295684"/>
    </source>
</evidence>
<name>A0AAD2D034_EUPCR</name>
<organism evidence="1 2">
    <name type="scientific">Euplotes crassus</name>
    <dbReference type="NCBI Taxonomy" id="5936"/>
    <lineage>
        <taxon>Eukaryota</taxon>
        <taxon>Sar</taxon>
        <taxon>Alveolata</taxon>
        <taxon>Ciliophora</taxon>
        <taxon>Intramacronucleata</taxon>
        <taxon>Spirotrichea</taxon>
        <taxon>Hypotrichia</taxon>
        <taxon>Euplotida</taxon>
        <taxon>Euplotidae</taxon>
        <taxon>Moneuplotes</taxon>
    </lineage>
</organism>